<dbReference type="EMBL" id="DXGH01000003">
    <property type="protein sequence ID" value="HIW80047.1"/>
    <property type="molecule type" value="Genomic_DNA"/>
</dbReference>
<dbReference type="Pfam" id="PF14056">
    <property type="entry name" value="DUF4250"/>
    <property type="match status" value="1"/>
</dbReference>
<reference evidence="1" key="2">
    <citation type="submission" date="2021-04" db="EMBL/GenBank/DDBJ databases">
        <authorList>
            <person name="Gilroy R."/>
        </authorList>
    </citation>
    <scope>NUCLEOTIDE SEQUENCE</scope>
    <source>
        <strain evidence="1">CHK195-6426</strain>
    </source>
</reference>
<dbReference type="InterPro" id="IPR025346">
    <property type="entry name" value="DUF4250"/>
</dbReference>
<name>A0A9D1R4Q0_9FIRM</name>
<organism evidence="1 2">
    <name type="scientific">Candidatus Acetatifactor stercoripullorum</name>
    <dbReference type="NCBI Taxonomy" id="2838414"/>
    <lineage>
        <taxon>Bacteria</taxon>
        <taxon>Bacillati</taxon>
        <taxon>Bacillota</taxon>
        <taxon>Clostridia</taxon>
        <taxon>Lachnospirales</taxon>
        <taxon>Lachnospiraceae</taxon>
        <taxon>Acetatifactor</taxon>
    </lineage>
</organism>
<gene>
    <name evidence="1" type="ORF">H9742_00735</name>
</gene>
<dbReference type="AlphaFoldDB" id="A0A9D1R4Q0"/>
<protein>
    <submittedName>
        <fullName evidence="1">DUF4250 domain-containing protein</fullName>
    </submittedName>
</protein>
<proteinExistence type="predicted"/>
<dbReference type="Proteomes" id="UP000824265">
    <property type="component" value="Unassembled WGS sequence"/>
</dbReference>
<sequence>MLPKDPAMLLSFVNMKLRDYYKDIDALCQDMELDKKELEQSLASIDYHYNKERNQFV</sequence>
<evidence type="ECO:0000313" key="1">
    <source>
        <dbReference type="EMBL" id="HIW80047.1"/>
    </source>
</evidence>
<evidence type="ECO:0000313" key="2">
    <source>
        <dbReference type="Proteomes" id="UP000824265"/>
    </source>
</evidence>
<accession>A0A9D1R4Q0</accession>
<comment type="caution">
    <text evidence="1">The sequence shown here is derived from an EMBL/GenBank/DDBJ whole genome shotgun (WGS) entry which is preliminary data.</text>
</comment>
<reference evidence="1" key="1">
    <citation type="journal article" date="2021" name="PeerJ">
        <title>Extensive microbial diversity within the chicken gut microbiome revealed by metagenomics and culture.</title>
        <authorList>
            <person name="Gilroy R."/>
            <person name="Ravi A."/>
            <person name="Getino M."/>
            <person name="Pursley I."/>
            <person name="Horton D.L."/>
            <person name="Alikhan N.F."/>
            <person name="Baker D."/>
            <person name="Gharbi K."/>
            <person name="Hall N."/>
            <person name="Watson M."/>
            <person name="Adriaenssens E.M."/>
            <person name="Foster-Nyarko E."/>
            <person name="Jarju S."/>
            <person name="Secka A."/>
            <person name="Antonio M."/>
            <person name="Oren A."/>
            <person name="Chaudhuri R.R."/>
            <person name="La Ragione R."/>
            <person name="Hildebrand F."/>
            <person name="Pallen M.J."/>
        </authorList>
    </citation>
    <scope>NUCLEOTIDE SEQUENCE</scope>
    <source>
        <strain evidence="1">CHK195-6426</strain>
    </source>
</reference>